<dbReference type="Proteomes" id="UP000005038">
    <property type="component" value="Unassembled WGS sequence"/>
</dbReference>
<evidence type="ECO:0000256" key="1">
    <source>
        <dbReference type="SAM" id="Phobius"/>
    </source>
</evidence>
<protein>
    <recommendedName>
        <fullName evidence="4">Sodium:proton antiporter</fullName>
    </recommendedName>
</protein>
<comment type="caution">
    <text evidence="2">The sequence shown here is derived from an EMBL/GenBank/DDBJ whole genome shotgun (WGS) entry which is preliminary data.</text>
</comment>
<keyword evidence="1" id="KW-0812">Transmembrane</keyword>
<accession>H5TI34</accession>
<dbReference type="STRING" id="1108044.GOOTI_046_00150"/>
<dbReference type="EMBL" id="BAFB01000046">
    <property type="protein sequence ID" value="GAB33142.1"/>
    <property type="molecule type" value="Genomic_DNA"/>
</dbReference>
<keyword evidence="3" id="KW-1185">Reference proteome</keyword>
<evidence type="ECO:0000313" key="2">
    <source>
        <dbReference type="EMBL" id="GAB33142.1"/>
    </source>
</evidence>
<reference evidence="2" key="1">
    <citation type="submission" date="2012-02" db="EMBL/GenBank/DDBJ databases">
        <title>Whole genome shotgun sequence of Gordonia otitidis NBRC 100426.</title>
        <authorList>
            <person name="Yoshida I."/>
            <person name="Hosoyama A."/>
            <person name="Tsuchikane K."/>
            <person name="Katsumata H."/>
            <person name="Yamazaki S."/>
            <person name="Fujita N."/>
        </authorList>
    </citation>
    <scope>NUCLEOTIDE SEQUENCE [LARGE SCALE GENOMIC DNA]</scope>
    <source>
        <strain evidence="2">NBRC 100426</strain>
    </source>
</reference>
<evidence type="ECO:0000313" key="3">
    <source>
        <dbReference type="Proteomes" id="UP000005038"/>
    </source>
</evidence>
<feature type="transmembrane region" description="Helical" evidence="1">
    <location>
        <begin position="109"/>
        <end position="128"/>
    </location>
</feature>
<feature type="transmembrane region" description="Helical" evidence="1">
    <location>
        <begin position="134"/>
        <end position="156"/>
    </location>
</feature>
<keyword evidence="1" id="KW-1133">Transmembrane helix</keyword>
<sequence length="169" mass="18283">MAHPEGDAEWNEAARAETTTQRLDRNWSALLQELRVVQTGVQILTGFLLTLPFQNRFDHLGHGFRTVYLVTVSAAIAAAILLAAPVALHRALFRRHQLELIVTVAHRMAYVGLLLLGVALVGAVAVVFEVTTSSTVAAVCAGVAVTVLFGALWLVFPLALRKKVGEPDH</sequence>
<dbReference type="InterPro" id="IPR046291">
    <property type="entry name" value="DUF6328"/>
</dbReference>
<dbReference type="AlphaFoldDB" id="H5TI34"/>
<dbReference type="Pfam" id="PF19853">
    <property type="entry name" value="DUF6328"/>
    <property type="match status" value="1"/>
</dbReference>
<organism evidence="2 3">
    <name type="scientific">Gordonia otitidis (strain DSM 44809 / CCUG 52243 / JCM 12355 / NBRC 100426 / IFM 10032)</name>
    <dbReference type="NCBI Taxonomy" id="1108044"/>
    <lineage>
        <taxon>Bacteria</taxon>
        <taxon>Bacillati</taxon>
        <taxon>Actinomycetota</taxon>
        <taxon>Actinomycetes</taxon>
        <taxon>Mycobacteriales</taxon>
        <taxon>Gordoniaceae</taxon>
        <taxon>Gordonia</taxon>
    </lineage>
</organism>
<keyword evidence="1" id="KW-0472">Membrane</keyword>
<feature type="transmembrane region" description="Helical" evidence="1">
    <location>
        <begin position="67"/>
        <end position="88"/>
    </location>
</feature>
<proteinExistence type="predicted"/>
<evidence type="ECO:0008006" key="4">
    <source>
        <dbReference type="Google" id="ProtNLM"/>
    </source>
</evidence>
<gene>
    <name evidence="2" type="ORF">GOOTI_046_00150</name>
</gene>
<dbReference type="OrthoDB" id="3625784at2"/>
<name>H5TI34_GORO1</name>
<dbReference type="RefSeq" id="WP_007237401.1">
    <property type="nucleotide sequence ID" value="NZ_BAFB01000046.1"/>
</dbReference>